<dbReference type="PANTHER" id="PTHR23531:SF1">
    <property type="entry name" value="QUINOLENE RESISTANCE PROTEIN NORA"/>
    <property type="match status" value="1"/>
</dbReference>
<evidence type="ECO:0000256" key="6">
    <source>
        <dbReference type="SAM" id="Phobius"/>
    </source>
</evidence>
<comment type="subcellular location">
    <subcellularLocation>
        <location evidence="1">Cell membrane</location>
        <topology evidence="1">Multi-pass membrane protein</topology>
    </subcellularLocation>
</comment>
<feature type="transmembrane region" description="Helical" evidence="6">
    <location>
        <begin position="75"/>
        <end position="94"/>
    </location>
</feature>
<keyword evidence="4 6" id="KW-1133">Transmembrane helix</keyword>
<feature type="transmembrane region" description="Helical" evidence="6">
    <location>
        <begin position="220"/>
        <end position="241"/>
    </location>
</feature>
<dbReference type="Pfam" id="PF07690">
    <property type="entry name" value="MFS_1"/>
    <property type="match status" value="1"/>
</dbReference>
<evidence type="ECO:0000256" key="2">
    <source>
        <dbReference type="ARBA" id="ARBA00022448"/>
    </source>
</evidence>
<accession>A0A921LEK5</accession>
<dbReference type="GO" id="GO:0005886">
    <property type="term" value="C:plasma membrane"/>
    <property type="evidence" value="ECO:0007669"/>
    <property type="project" value="UniProtKB-SubCell"/>
</dbReference>
<feature type="domain" description="Major facilitator superfamily (MFS) profile" evidence="7">
    <location>
        <begin position="9"/>
        <end position="395"/>
    </location>
</feature>
<evidence type="ECO:0000313" key="9">
    <source>
        <dbReference type="Proteomes" id="UP000769156"/>
    </source>
</evidence>
<feature type="transmembrane region" description="Helical" evidence="6">
    <location>
        <begin position="100"/>
        <end position="124"/>
    </location>
</feature>
<organism evidence="8 9">
    <name type="scientific">Lachnoclostridium phocaeense</name>
    <dbReference type="NCBI Taxonomy" id="1871021"/>
    <lineage>
        <taxon>Bacteria</taxon>
        <taxon>Bacillati</taxon>
        <taxon>Bacillota</taxon>
        <taxon>Clostridia</taxon>
        <taxon>Lachnospirales</taxon>
        <taxon>Lachnospiraceae</taxon>
    </lineage>
</organism>
<evidence type="ECO:0000256" key="4">
    <source>
        <dbReference type="ARBA" id="ARBA00022989"/>
    </source>
</evidence>
<dbReference type="InterPro" id="IPR052714">
    <property type="entry name" value="MFS_Exporter"/>
</dbReference>
<evidence type="ECO:0000259" key="7">
    <source>
        <dbReference type="PROSITE" id="PS50850"/>
    </source>
</evidence>
<dbReference type="InterPro" id="IPR020846">
    <property type="entry name" value="MFS_dom"/>
</dbReference>
<dbReference type="Gene3D" id="1.20.1250.20">
    <property type="entry name" value="MFS general substrate transporter like domains"/>
    <property type="match status" value="1"/>
</dbReference>
<feature type="transmembrane region" description="Helical" evidence="6">
    <location>
        <begin position="136"/>
        <end position="157"/>
    </location>
</feature>
<keyword evidence="5 6" id="KW-0472">Membrane</keyword>
<evidence type="ECO:0000256" key="3">
    <source>
        <dbReference type="ARBA" id="ARBA00022692"/>
    </source>
</evidence>
<dbReference type="PROSITE" id="PS50850">
    <property type="entry name" value="MFS"/>
    <property type="match status" value="1"/>
</dbReference>
<evidence type="ECO:0000256" key="5">
    <source>
        <dbReference type="ARBA" id="ARBA00023136"/>
    </source>
</evidence>
<name>A0A921LEK5_9FIRM</name>
<gene>
    <name evidence="8" type="ORF">K8V82_06225</name>
</gene>
<sequence>MKHSMLSKNILLLLASGFFYFASPMLVTPLITGFSETLGAGAAFMGIVGGMMNLCSLFCRPVMGSFIDRISKYRLSMAGLLFMTVACAGYLLSVNPLMVLFFRIINGVGFALCSSSMSTWMSLLLPPEKIGSGMGIYGMMNALAMAVAPSIGVVLYQTLGYRISFIVAAVFTGLSLVLIQFVSDRGEPILRPASPGPGKDTDRNPGEAARKKLQIVEPKVLPIALIIMLFSIPYCATQSFIVRYTETRNLPVTVSLFFPIYAAALLILRFTMRDLFDRLRFSVFFAGSSLCAFLSILLLALMKSDLPMCVAAVLMAGGYGIMSSVCQSRAIVIAGREHAGLGNSTYYIGLDLGMTLGPMLGGLLYGSVDVRLFYPVLLLCVPMAVLVFLLNRRTLS</sequence>
<evidence type="ECO:0000256" key="1">
    <source>
        <dbReference type="ARBA" id="ARBA00004651"/>
    </source>
</evidence>
<keyword evidence="3 6" id="KW-0812">Transmembrane</keyword>
<protein>
    <submittedName>
        <fullName evidence="8">MFS transporter</fullName>
    </submittedName>
</protein>
<feature type="transmembrane region" description="Helical" evidence="6">
    <location>
        <begin position="283"/>
        <end position="302"/>
    </location>
</feature>
<dbReference type="AlphaFoldDB" id="A0A921LEK5"/>
<dbReference type="PANTHER" id="PTHR23531">
    <property type="entry name" value="QUINOLENE RESISTANCE PROTEIN NORA"/>
    <property type="match status" value="1"/>
</dbReference>
<proteinExistence type="predicted"/>
<dbReference type="InterPro" id="IPR011701">
    <property type="entry name" value="MFS"/>
</dbReference>
<feature type="transmembrane region" description="Helical" evidence="6">
    <location>
        <begin position="163"/>
        <end position="182"/>
    </location>
</feature>
<reference evidence="8" key="1">
    <citation type="journal article" date="2021" name="PeerJ">
        <title>Extensive microbial diversity within the chicken gut microbiome revealed by metagenomics and culture.</title>
        <authorList>
            <person name="Gilroy R."/>
            <person name="Ravi A."/>
            <person name="Getino M."/>
            <person name="Pursley I."/>
            <person name="Horton D.L."/>
            <person name="Alikhan N.F."/>
            <person name="Baker D."/>
            <person name="Gharbi K."/>
            <person name="Hall N."/>
            <person name="Watson M."/>
            <person name="Adriaenssens E.M."/>
            <person name="Foster-Nyarko E."/>
            <person name="Jarju S."/>
            <person name="Secka A."/>
            <person name="Antonio M."/>
            <person name="Oren A."/>
            <person name="Chaudhuri R.R."/>
            <person name="La Ragione R."/>
            <person name="Hildebrand F."/>
            <person name="Pallen M.J."/>
        </authorList>
    </citation>
    <scope>NUCLEOTIDE SEQUENCE</scope>
    <source>
        <strain evidence="8">ChiSjej5B23-16112</strain>
    </source>
</reference>
<feature type="transmembrane region" description="Helical" evidence="6">
    <location>
        <begin position="372"/>
        <end position="390"/>
    </location>
</feature>
<dbReference type="CDD" id="cd17489">
    <property type="entry name" value="MFS_YfcJ_like"/>
    <property type="match status" value="1"/>
</dbReference>
<reference evidence="8" key="2">
    <citation type="submission" date="2021-09" db="EMBL/GenBank/DDBJ databases">
        <authorList>
            <person name="Gilroy R."/>
        </authorList>
    </citation>
    <scope>NUCLEOTIDE SEQUENCE</scope>
    <source>
        <strain evidence="8">ChiSjej5B23-16112</strain>
    </source>
</reference>
<comment type="caution">
    <text evidence="8">The sequence shown here is derived from an EMBL/GenBank/DDBJ whole genome shotgun (WGS) entry which is preliminary data.</text>
</comment>
<feature type="transmembrane region" description="Helical" evidence="6">
    <location>
        <begin position="39"/>
        <end position="63"/>
    </location>
</feature>
<dbReference type="SUPFAM" id="SSF103473">
    <property type="entry name" value="MFS general substrate transporter"/>
    <property type="match status" value="1"/>
</dbReference>
<dbReference type="GO" id="GO:0022857">
    <property type="term" value="F:transmembrane transporter activity"/>
    <property type="evidence" value="ECO:0007669"/>
    <property type="project" value="InterPro"/>
</dbReference>
<feature type="transmembrane region" description="Helical" evidence="6">
    <location>
        <begin position="253"/>
        <end position="271"/>
    </location>
</feature>
<dbReference type="EMBL" id="DYVY01000098">
    <property type="protein sequence ID" value="HJF94373.1"/>
    <property type="molecule type" value="Genomic_DNA"/>
</dbReference>
<dbReference type="RefSeq" id="WP_226394454.1">
    <property type="nucleotide sequence ID" value="NZ_CALKQL010000022.1"/>
</dbReference>
<feature type="transmembrane region" description="Helical" evidence="6">
    <location>
        <begin position="308"/>
        <end position="326"/>
    </location>
</feature>
<dbReference type="Proteomes" id="UP000769156">
    <property type="component" value="Unassembled WGS sequence"/>
</dbReference>
<feature type="transmembrane region" description="Helical" evidence="6">
    <location>
        <begin position="346"/>
        <end position="366"/>
    </location>
</feature>
<evidence type="ECO:0000313" key="8">
    <source>
        <dbReference type="EMBL" id="HJF94373.1"/>
    </source>
</evidence>
<keyword evidence="2" id="KW-0813">Transport</keyword>
<dbReference type="InterPro" id="IPR036259">
    <property type="entry name" value="MFS_trans_sf"/>
</dbReference>